<name>A0A4C1X200_EUMVA</name>
<dbReference type="PANTHER" id="PTHR45749:SF21">
    <property type="entry name" value="DUF4371 DOMAIN-CONTAINING PROTEIN"/>
    <property type="match status" value="1"/>
</dbReference>
<comment type="caution">
    <text evidence="2">The sequence shown here is derived from an EMBL/GenBank/DDBJ whole genome shotgun (WGS) entry which is preliminary data.</text>
</comment>
<keyword evidence="3" id="KW-1185">Reference proteome</keyword>
<reference evidence="2 3" key="1">
    <citation type="journal article" date="2019" name="Commun. Biol.">
        <title>The bagworm genome reveals a unique fibroin gene that provides high tensile strength.</title>
        <authorList>
            <person name="Kono N."/>
            <person name="Nakamura H."/>
            <person name="Ohtoshi R."/>
            <person name="Tomita M."/>
            <person name="Numata K."/>
            <person name="Arakawa K."/>
        </authorList>
    </citation>
    <scope>NUCLEOTIDE SEQUENCE [LARGE SCALE GENOMIC DNA]</scope>
</reference>
<feature type="region of interest" description="Disordered" evidence="1">
    <location>
        <begin position="187"/>
        <end position="216"/>
    </location>
</feature>
<feature type="compositionally biased region" description="Basic and acidic residues" evidence="1">
    <location>
        <begin position="187"/>
        <end position="204"/>
    </location>
</feature>
<evidence type="ECO:0000313" key="3">
    <source>
        <dbReference type="Proteomes" id="UP000299102"/>
    </source>
</evidence>
<dbReference type="PANTHER" id="PTHR45749">
    <property type="match status" value="1"/>
</dbReference>
<proteinExistence type="predicted"/>
<organism evidence="2 3">
    <name type="scientific">Eumeta variegata</name>
    <name type="common">Bagworm moth</name>
    <name type="synonym">Eumeta japonica</name>
    <dbReference type="NCBI Taxonomy" id="151549"/>
    <lineage>
        <taxon>Eukaryota</taxon>
        <taxon>Metazoa</taxon>
        <taxon>Ecdysozoa</taxon>
        <taxon>Arthropoda</taxon>
        <taxon>Hexapoda</taxon>
        <taxon>Insecta</taxon>
        <taxon>Pterygota</taxon>
        <taxon>Neoptera</taxon>
        <taxon>Endopterygota</taxon>
        <taxon>Lepidoptera</taxon>
        <taxon>Glossata</taxon>
        <taxon>Ditrysia</taxon>
        <taxon>Tineoidea</taxon>
        <taxon>Psychidae</taxon>
        <taxon>Oiketicinae</taxon>
        <taxon>Eumeta</taxon>
    </lineage>
</organism>
<dbReference type="OrthoDB" id="10063284at2759"/>
<dbReference type="Proteomes" id="UP000299102">
    <property type="component" value="Unassembled WGS sequence"/>
</dbReference>
<dbReference type="AlphaFoldDB" id="A0A4C1X200"/>
<evidence type="ECO:0000256" key="1">
    <source>
        <dbReference type="SAM" id="MobiDB-lite"/>
    </source>
</evidence>
<evidence type="ECO:0000313" key="2">
    <source>
        <dbReference type="EMBL" id="GBP56347.1"/>
    </source>
</evidence>
<gene>
    <name evidence="2" type="ORF">EVAR_43286_1</name>
</gene>
<dbReference type="STRING" id="151549.A0A4C1X200"/>
<dbReference type="EMBL" id="BGZK01000690">
    <property type="protein sequence ID" value="GBP56347.1"/>
    <property type="molecule type" value="Genomic_DNA"/>
</dbReference>
<sequence>MGTCPGPRDGMGPLVPARLPNDNRYLAHKQSMMTYLARSKAVGRVDMDLLSQHQKEVDYWRNVLKRIVAVVKFLASRGLPFRGDNEILGSPNNGNYLGCVELLSEFDPFLADHLKKFGNPGKEIHDIPIKDCRGQSYDNASNMSGKYSGLQTRIKEKCEFATFVPCAGHSLNLVGVHAAGDKFDNFESSAKEKNPESDYKDLSQRTRRRSSRQSFFLMALRHQSN</sequence>
<accession>A0A4C1X200</accession>
<protein>
    <submittedName>
        <fullName evidence="2">Uncharacterized protein</fullName>
    </submittedName>
</protein>